<feature type="non-terminal residue" evidence="1">
    <location>
        <position position="39"/>
    </location>
</feature>
<evidence type="ECO:0000313" key="1">
    <source>
        <dbReference type="EMBL" id="SVC21711.1"/>
    </source>
</evidence>
<proteinExistence type="predicted"/>
<organism evidence="1">
    <name type="scientific">marine metagenome</name>
    <dbReference type="NCBI Taxonomy" id="408172"/>
    <lineage>
        <taxon>unclassified sequences</taxon>
        <taxon>metagenomes</taxon>
        <taxon>ecological metagenomes</taxon>
    </lineage>
</organism>
<sequence length="39" mass="4647">MLSFKLFQFYSLRSFTCRGQRWAPRGLRGELLRGRADLL</sequence>
<protein>
    <submittedName>
        <fullName evidence="1">Uncharacterized protein</fullName>
    </submittedName>
</protein>
<reference evidence="1" key="1">
    <citation type="submission" date="2018-05" db="EMBL/GenBank/DDBJ databases">
        <authorList>
            <person name="Lanie J.A."/>
            <person name="Ng W.-L."/>
            <person name="Kazmierczak K.M."/>
            <person name="Andrzejewski T.M."/>
            <person name="Davidsen T.M."/>
            <person name="Wayne K.J."/>
            <person name="Tettelin H."/>
            <person name="Glass J.I."/>
            <person name="Rusch D."/>
            <person name="Podicherti R."/>
            <person name="Tsui H.-C.T."/>
            <person name="Winkler M.E."/>
        </authorList>
    </citation>
    <scope>NUCLEOTIDE SEQUENCE</scope>
</reference>
<dbReference type="AlphaFoldDB" id="A0A382KG52"/>
<name>A0A382KG52_9ZZZZ</name>
<gene>
    <name evidence="1" type="ORF">METZ01_LOCUS274565</name>
</gene>
<accession>A0A382KG52</accession>
<dbReference type="EMBL" id="UINC01079586">
    <property type="protein sequence ID" value="SVC21711.1"/>
    <property type="molecule type" value="Genomic_DNA"/>
</dbReference>